<dbReference type="EMBL" id="CM029038">
    <property type="protein sequence ID" value="KAG2650804.1"/>
    <property type="molecule type" value="Genomic_DNA"/>
</dbReference>
<keyword evidence="3" id="KW-1185">Reference proteome</keyword>
<reference evidence="2" key="1">
    <citation type="submission" date="2020-05" db="EMBL/GenBank/DDBJ databases">
        <title>WGS assembly of Panicum virgatum.</title>
        <authorList>
            <person name="Lovell J.T."/>
            <person name="Jenkins J."/>
            <person name="Shu S."/>
            <person name="Juenger T.E."/>
            <person name="Schmutz J."/>
        </authorList>
    </citation>
    <scope>NUCLEOTIDE SEQUENCE</scope>
    <source>
        <strain evidence="2">AP13</strain>
    </source>
</reference>
<protein>
    <submittedName>
        <fullName evidence="2">Uncharacterized protein</fullName>
    </submittedName>
</protein>
<feature type="region of interest" description="Disordered" evidence="1">
    <location>
        <begin position="140"/>
        <end position="225"/>
    </location>
</feature>
<feature type="compositionally biased region" description="Low complexity" evidence="1">
    <location>
        <begin position="208"/>
        <end position="225"/>
    </location>
</feature>
<evidence type="ECO:0000256" key="1">
    <source>
        <dbReference type="SAM" id="MobiDB-lite"/>
    </source>
</evidence>
<evidence type="ECO:0000313" key="2">
    <source>
        <dbReference type="EMBL" id="KAG2650804.1"/>
    </source>
</evidence>
<feature type="compositionally biased region" description="Low complexity" evidence="1">
    <location>
        <begin position="158"/>
        <end position="171"/>
    </location>
</feature>
<organism evidence="2 3">
    <name type="scientific">Panicum virgatum</name>
    <name type="common">Blackwell switchgrass</name>
    <dbReference type="NCBI Taxonomy" id="38727"/>
    <lineage>
        <taxon>Eukaryota</taxon>
        <taxon>Viridiplantae</taxon>
        <taxon>Streptophyta</taxon>
        <taxon>Embryophyta</taxon>
        <taxon>Tracheophyta</taxon>
        <taxon>Spermatophyta</taxon>
        <taxon>Magnoliopsida</taxon>
        <taxon>Liliopsida</taxon>
        <taxon>Poales</taxon>
        <taxon>Poaceae</taxon>
        <taxon>PACMAD clade</taxon>
        <taxon>Panicoideae</taxon>
        <taxon>Panicodae</taxon>
        <taxon>Paniceae</taxon>
        <taxon>Panicinae</taxon>
        <taxon>Panicum</taxon>
        <taxon>Panicum sect. Hiantes</taxon>
    </lineage>
</organism>
<accession>A0A8T0X0D1</accession>
<feature type="compositionally biased region" description="Polar residues" evidence="1">
    <location>
        <begin position="143"/>
        <end position="152"/>
    </location>
</feature>
<dbReference type="Proteomes" id="UP000823388">
    <property type="component" value="Chromosome 1N"/>
</dbReference>
<proteinExistence type="predicted"/>
<dbReference type="AlphaFoldDB" id="A0A8T0X0D1"/>
<name>A0A8T0X0D1_PANVG</name>
<feature type="region of interest" description="Disordered" evidence="1">
    <location>
        <begin position="63"/>
        <end position="112"/>
    </location>
</feature>
<comment type="caution">
    <text evidence="2">The sequence shown here is derived from an EMBL/GenBank/DDBJ whole genome shotgun (WGS) entry which is preliminary data.</text>
</comment>
<gene>
    <name evidence="2" type="ORF">PVAP13_1NG167119</name>
</gene>
<sequence length="225" mass="23914">MIPPKSVFFSPRLKRTRPPVPIVAITEQSTEQRIFPRHTPRRSGHCVAVLICYFVEAPGRRLTATQGHPSRRRLPATPRRPISPVKPSHSATPVPRPREQPSAGEGGGGILRAPQATAAPAVLSMGRDGQAPVREAEHIRSALPSSTPSNCASPRPPSSRGLPSLPRGRLPFGRQILSLPQRPSARRPPTPVPAAAGPSIGSDPVWPSTRSSTGLRGLSSSSDGN</sequence>
<evidence type="ECO:0000313" key="3">
    <source>
        <dbReference type="Proteomes" id="UP000823388"/>
    </source>
</evidence>